<protein>
    <submittedName>
        <fullName evidence="1">Uncharacterized protein</fullName>
    </submittedName>
</protein>
<dbReference type="AlphaFoldDB" id="G2YE08"/>
<name>G2YE08_BOTF4</name>
<sequence length="79" mass="8811">MRRAVSTPDFTIIRKSRDRNVGTLSGRSLHGIREGIRRKSSLVASMYSSTSVQPYEWNPLPTTLWLTGQASPRDFSGGD</sequence>
<accession>G2YE08</accession>
<gene>
    <name evidence="1" type="ORF">BofuT4_uP092780.1</name>
</gene>
<evidence type="ECO:0000313" key="1">
    <source>
        <dbReference type="EMBL" id="CCD50006.1"/>
    </source>
</evidence>
<organism evidence="1 2">
    <name type="scientific">Botryotinia fuckeliana (strain T4)</name>
    <name type="common">Noble rot fungus</name>
    <name type="synonym">Botrytis cinerea</name>
    <dbReference type="NCBI Taxonomy" id="999810"/>
    <lineage>
        <taxon>Eukaryota</taxon>
        <taxon>Fungi</taxon>
        <taxon>Dikarya</taxon>
        <taxon>Ascomycota</taxon>
        <taxon>Pezizomycotina</taxon>
        <taxon>Leotiomycetes</taxon>
        <taxon>Helotiales</taxon>
        <taxon>Sclerotiniaceae</taxon>
        <taxon>Botrytis</taxon>
    </lineage>
</organism>
<dbReference type="EMBL" id="FQ790322">
    <property type="protein sequence ID" value="CCD50006.1"/>
    <property type="molecule type" value="Genomic_DNA"/>
</dbReference>
<dbReference type="Proteomes" id="UP000008177">
    <property type="component" value="Unplaced contigs"/>
</dbReference>
<reference evidence="2" key="1">
    <citation type="journal article" date="2011" name="PLoS Genet.">
        <title>Genomic analysis of the necrotrophic fungal pathogens Sclerotinia sclerotiorum and Botrytis cinerea.</title>
        <authorList>
            <person name="Amselem J."/>
            <person name="Cuomo C.A."/>
            <person name="van Kan J.A."/>
            <person name="Viaud M."/>
            <person name="Benito E.P."/>
            <person name="Couloux A."/>
            <person name="Coutinho P.M."/>
            <person name="de Vries R.P."/>
            <person name="Dyer P.S."/>
            <person name="Fillinger S."/>
            <person name="Fournier E."/>
            <person name="Gout L."/>
            <person name="Hahn M."/>
            <person name="Kohn L."/>
            <person name="Lapalu N."/>
            <person name="Plummer K.M."/>
            <person name="Pradier J.M."/>
            <person name="Quevillon E."/>
            <person name="Sharon A."/>
            <person name="Simon A."/>
            <person name="ten Have A."/>
            <person name="Tudzynski B."/>
            <person name="Tudzynski P."/>
            <person name="Wincker P."/>
            <person name="Andrew M."/>
            <person name="Anthouard V."/>
            <person name="Beever R.E."/>
            <person name="Beffa R."/>
            <person name="Benoit I."/>
            <person name="Bouzid O."/>
            <person name="Brault B."/>
            <person name="Chen Z."/>
            <person name="Choquer M."/>
            <person name="Collemare J."/>
            <person name="Cotton P."/>
            <person name="Danchin E.G."/>
            <person name="Da Silva C."/>
            <person name="Gautier A."/>
            <person name="Giraud C."/>
            <person name="Giraud T."/>
            <person name="Gonzalez C."/>
            <person name="Grossetete S."/>
            <person name="Guldener U."/>
            <person name="Henrissat B."/>
            <person name="Howlett B.J."/>
            <person name="Kodira C."/>
            <person name="Kretschmer M."/>
            <person name="Lappartient A."/>
            <person name="Leroch M."/>
            <person name="Levis C."/>
            <person name="Mauceli E."/>
            <person name="Neuveglise C."/>
            <person name="Oeser B."/>
            <person name="Pearson M."/>
            <person name="Poulain J."/>
            <person name="Poussereau N."/>
            <person name="Quesneville H."/>
            <person name="Rascle C."/>
            <person name="Schumacher J."/>
            <person name="Segurens B."/>
            <person name="Sexton A."/>
            <person name="Silva E."/>
            <person name="Sirven C."/>
            <person name="Soanes D.M."/>
            <person name="Talbot N.J."/>
            <person name="Templeton M."/>
            <person name="Yandava C."/>
            <person name="Yarden O."/>
            <person name="Zeng Q."/>
            <person name="Rollins J.A."/>
            <person name="Lebrun M.H."/>
            <person name="Dickman M."/>
        </authorList>
    </citation>
    <scope>NUCLEOTIDE SEQUENCE [LARGE SCALE GENOMIC DNA]</scope>
    <source>
        <strain evidence="2">T4</strain>
    </source>
</reference>
<dbReference type="HOGENOM" id="CLU_2605760_0_0_1"/>
<evidence type="ECO:0000313" key="2">
    <source>
        <dbReference type="Proteomes" id="UP000008177"/>
    </source>
</evidence>
<proteinExistence type="predicted"/>
<dbReference type="InParanoid" id="G2YE08"/>